<reference evidence="10" key="1">
    <citation type="journal article" date="2022" name="New Phytol.">
        <title>Evolutionary transition to the ectomycorrhizal habit in the genomes of a hyperdiverse lineage of mushroom-forming fungi.</title>
        <authorList>
            <person name="Looney B."/>
            <person name="Miyauchi S."/>
            <person name="Morin E."/>
            <person name="Drula E."/>
            <person name="Courty P.E."/>
            <person name="Kohler A."/>
            <person name="Kuo A."/>
            <person name="LaButti K."/>
            <person name="Pangilinan J."/>
            <person name="Lipzen A."/>
            <person name="Riley R."/>
            <person name="Andreopoulos W."/>
            <person name="He G."/>
            <person name="Johnson J."/>
            <person name="Nolan M."/>
            <person name="Tritt A."/>
            <person name="Barry K.W."/>
            <person name="Grigoriev I.V."/>
            <person name="Nagy L.G."/>
            <person name="Hibbett D."/>
            <person name="Henrissat B."/>
            <person name="Matheny P.B."/>
            <person name="Labbe J."/>
            <person name="Martin F.M."/>
        </authorList>
    </citation>
    <scope>NUCLEOTIDE SEQUENCE</scope>
    <source>
        <strain evidence="10">BPL690</strain>
    </source>
</reference>
<evidence type="ECO:0000256" key="7">
    <source>
        <dbReference type="ARBA" id="ARBA00023136"/>
    </source>
</evidence>
<dbReference type="InterPro" id="IPR037874">
    <property type="entry name" value="Cdc42"/>
</dbReference>
<dbReference type="PROSITE" id="PS51420">
    <property type="entry name" value="RHO"/>
    <property type="match status" value="1"/>
</dbReference>
<evidence type="ECO:0000256" key="1">
    <source>
        <dbReference type="ARBA" id="ARBA00004193"/>
    </source>
</evidence>
<comment type="caution">
    <text evidence="10">The sequence shown here is derived from an EMBL/GenBank/DDBJ whole genome shotgun (WGS) entry which is preliminary data.</text>
</comment>
<keyword evidence="5" id="KW-0547">Nucleotide-binding</keyword>
<dbReference type="SMART" id="SM00174">
    <property type="entry name" value="RHO"/>
    <property type="match status" value="1"/>
</dbReference>
<dbReference type="PROSITE" id="PS51421">
    <property type="entry name" value="RAS"/>
    <property type="match status" value="1"/>
</dbReference>
<organism evidence="10 11">
    <name type="scientific">Multifurca ochricompacta</name>
    <dbReference type="NCBI Taxonomy" id="376703"/>
    <lineage>
        <taxon>Eukaryota</taxon>
        <taxon>Fungi</taxon>
        <taxon>Dikarya</taxon>
        <taxon>Basidiomycota</taxon>
        <taxon>Agaricomycotina</taxon>
        <taxon>Agaricomycetes</taxon>
        <taxon>Russulales</taxon>
        <taxon>Russulaceae</taxon>
        <taxon>Multifurca</taxon>
    </lineage>
</organism>
<keyword evidence="4" id="KW-0488">Methylation</keyword>
<keyword evidence="8" id="KW-0449">Lipoprotein</keyword>
<evidence type="ECO:0000313" key="10">
    <source>
        <dbReference type="EMBL" id="KAI0303523.1"/>
    </source>
</evidence>
<dbReference type="GO" id="GO:0003924">
    <property type="term" value="F:GTPase activity"/>
    <property type="evidence" value="ECO:0007669"/>
    <property type="project" value="InterPro"/>
</dbReference>
<dbReference type="CDD" id="cd01874">
    <property type="entry name" value="Cdc42"/>
    <property type="match status" value="1"/>
</dbReference>
<dbReference type="Gene3D" id="3.40.50.300">
    <property type="entry name" value="P-loop containing nucleotide triphosphate hydrolases"/>
    <property type="match status" value="1"/>
</dbReference>
<dbReference type="GO" id="GO:0005525">
    <property type="term" value="F:GTP binding"/>
    <property type="evidence" value="ECO:0007669"/>
    <property type="project" value="UniProtKB-KW"/>
</dbReference>
<proteinExistence type="inferred from homology"/>
<evidence type="ECO:0000256" key="4">
    <source>
        <dbReference type="ARBA" id="ARBA00022481"/>
    </source>
</evidence>
<dbReference type="InterPro" id="IPR005225">
    <property type="entry name" value="Small_GTP-bd"/>
</dbReference>
<evidence type="ECO:0000256" key="9">
    <source>
        <dbReference type="ARBA" id="ARBA00023289"/>
    </source>
</evidence>
<keyword evidence="6" id="KW-0342">GTP-binding</keyword>
<evidence type="ECO:0000313" key="11">
    <source>
        <dbReference type="Proteomes" id="UP001203297"/>
    </source>
</evidence>
<keyword evidence="3" id="KW-1003">Cell membrane</keyword>
<evidence type="ECO:0000256" key="2">
    <source>
        <dbReference type="ARBA" id="ARBA00008112"/>
    </source>
</evidence>
<dbReference type="PANTHER" id="PTHR24072">
    <property type="entry name" value="RHO FAMILY GTPASE"/>
    <property type="match status" value="1"/>
</dbReference>
<keyword evidence="10" id="KW-0378">Hydrolase</keyword>
<dbReference type="Proteomes" id="UP001203297">
    <property type="component" value="Unassembled WGS sequence"/>
</dbReference>
<dbReference type="NCBIfam" id="TIGR00231">
    <property type="entry name" value="small_GTP"/>
    <property type="match status" value="1"/>
</dbReference>
<evidence type="ECO:0000256" key="6">
    <source>
        <dbReference type="ARBA" id="ARBA00023134"/>
    </source>
</evidence>
<dbReference type="GO" id="GO:0007264">
    <property type="term" value="P:small GTPase-mediated signal transduction"/>
    <property type="evidence" value="ECO:0007669"/>
    <property type="project" value="InterPro"/>
</dbReference>
<dbReference type="EMBL" id="WTXG01000009">
    <property type="protein sequence ID" value="KAI0303523.1"/>
    <property type="molecule type" value="Genomic_DNA"/>
</dbReference>
<dbReference type="SMART" id="SM00173">
    <property type="entry name" value="RAS"/>
    <property type="match status" value="1"/>
</dbReference>
<dbReference type="AlphaFoldDB" id="A0AAD4QPT0"/>
<dbReference type="GO" id="GO:0005737">
    <property type="term" value="C:cytoplasm"/>
    <property type="evidence" value="ECO:0007669"/>
    <property type="project" value="UniProtKB-ARBA"/>
</dbReference>
<gene>
    <name evidence="10" type="ORF">B0F90DRAFT_1911478</name>
</gene>
<sequence length="311" mass="34512">MQTIKCVVVGDGAVGKTCLLISYTTNKFPSEYVPTVRDPPLSNKSRKINSQPSMQVFDNYAVTVMIGDEPYTLGLFDTAGQEDYDRLRPLSYPQTDVFLVCFSVTSPASFENVKEKWFPEVHHHCPGVPCLIVGTQVDLRDDLQVMEKLNRQKQRPVPSEQGERLARELGAVKYVECSALTQKGLKNVFDEASVFFYGCAILFWVDLVDNPERPLLLLLSPLSSRRKQSASLSKAGSIPSSLSSFTLPLLMTFAATSLFTSDRPAIPRIYLLLPFPYYALAALPPNTYSPLFLVARTLPRAALICPLSCSS</sequence>
<keyword evidence="11" id="KW-1185">Reference proteome</keyword>
<evidence type="ECO:0000256" key="3">
    <source>
        <dbReference type="ARBA" id="ARBA00022475"/>
    </source>
</evidence>
<name>A0AAD4QPT0_9AGAM</name>
<keyword evidence="7" id="KW-0472">Membrane</keyword>
<dbReference type="InterPro" id="IPR027417">
    <property type="entry name" value="P-loop_NTPase"/>
</dbReference>
<keyword evidence="9" id="KW-0636">Prenylation</keyword>
<dbReference type="FunFam" id="3.40.50.300:FF:000118">
    <property type="entry name" value="Rho-related GTP-binding protein RhoG"/>
    <property type="match status" value="1"/>
</dbReference>
<dbReference type="Pfam" id="PF00071">
    <property type="entry name" value="Ras"/>
    <property type="match status" value="1"/>
</dbReference>
<evidence type="ECO:0000256" key="5">
    <source>
        <dbReference type="ARBA" id="ARBA00022741"/>
    </source>
</evidence>
<dbReference type="PRINTS" id="PR00449">
    <property type="entry name" value="RASTRNSFRMNG"/>
</dbReference>
<protein>
    <submittedName>
        <fullName evidence="10">P-loop containing nucleoside triphosphate hydrolase protein</fullName>
    </submittedName>
</protein>
<dbReference type="GO" id="GO:0005886">
    <property type="term" value="C:plasma membrane"/>
    <property type="evidence" value="ECO:0007669"/>
    <property type="project" value="UniProtKB-SubCell"/>
</dbReference>
<accession>A0AAD4QPT0</accession>
<dbReference type="InterPro" id="IPR003578">
    <property type="entry name" value="Small_GTPase_Rho"/>
</dbReference>
<dbReference type="SUPFAM" id="SSF52540">
    <property type="entry name" value="P-loop containing nucleoside triphosphate hydrolases"/>
    <property type="match status" value="1"/>
</dbReference>
<evidence type="ECO:0000256" key="8">
    <source>
        <dbReference type="ARBA" id="ARBA00023288"/>
    </source>
</evidence>
<dbReference type="SMART" id="SM00175">
    <property type="entry name" value="RAB"/>
    <property type="match status" value="1"/>
</dbReference>
<dbReference type="PROSITE" id="PS51419">
    <property type="entry name" value="RAB"/>
    <property type="match status" value="1"/>
</dbReference>
<dbReference type="InterPro" id="IPR001806">
    <property type="entry name" value="Small_GTPase"/>
</dbReference>
<comment type="subcellular location">
    <subcellularLocation>
        <location evidence="1">Cell membrane</location>
        <topology evidence="1">Lipid-anchor</topology>
    </subcellularLocation>
</comment>
<comment type="similarity">
    <text evidence="2">Belongs to the small GTPase superfamily. Rho family. CDC42 subfamily.</text>
</comment>